<proteinExistence type="predicted"/>
<comment type="caution">
    <text evidence="2">The sequence shown here is derived from an EMBL/GenBank/DDBJ whole genome shotgun (WGS) entry which is preliminary data.</text>
</comment>
<dbReference type="Proteomes" id="UP001626550">
    <property type="component" value="Unassembled WGS sequence"/>
</dbReference>
<name>A0ABD2QAZ3_9PLAT</name>
<accession>A0ABD2QAZ3</accession>
<organism evidence="2 3">
    <name type="scientific">Cichlidogyrus casuarinus</name>
    <dbReference type="NCBI Taxonomy" id="1844966"/>
    <lineage>
        <taxon>Eukaryota</taxon>
        <taxon>Metazoa</taxon>
        <taxon>Spiralia</taxon>
        <taxon>Lophotrochozoa</taxon>
        <taxon>Platyhelminthes</taxon>
        <taxon>Monogenea</taxon>
        <taxon>Monopisthocotylea</taxon>
        <taxon>Dactylogyridea</taxon>
        <taxon>Ancyrocephalidae</taxon>
        <taxon>Cichlidogyrus</taxon>
    </lineage>
</organism>
<evidence type="ECO:0000256" key="1">
    <source>
        <dbReference type="SAM" id="MobiDB-lite"/>
    </source>
</evidence>
<sequence length="115" mass="12994">MVLSDSPVHDAISSNTSNQDDILVNMINSSQRLYKSSTDNESRMKDEKPDSLKENRCPSSSTSNHNDSLDDSFRSDDKPLVIVTEESQNNFQEFVIDGYSILTFNSQEELLLDLD</sequence>
<feature type="compositionally biased region" description="Polar residues" evidence="1">
    <location>
        <begin position="12"/>
        <end position="21"/>
    </location>
</feature>
<protein>
    <submittedName>
        <fullName evidence="2">Uncharacterized protein</fullName>
    </submittedName>
</protein>
<dbReference type="AlphaFoldDB" id="A0ABD2QAZ3"/>
<reference evidence="2 3" key="1">
    <citation type="submission" date="2024-11" db="EMBL/GenBank/DDBJ databases">
        <title>Adaptive evolution of stress response genes in parasites aligns with host niche diversity.</title>
        <authorList>
            <person name="Hahn C."/>
            <person name="Resl P."/>
        </authorList>
    </citation>
    <scope>NUCLEOTIDE SEQUENCE [LARGE SCALE GENOMIC DNA]</scope>
    <source>
        <strain evidence="2">EGGRZ-B1_66</strain>
        <tissue evidence="2">Body</tissue>
    </source>
</reference>
<feature type="compositionally biased region" description="Basic and acidic residues" evidence="1">
    <location>
        <begin position="38"/>
        <end position="56"/>
    </location>
</feature>
<dbReference type="EMBL" id="JBJKFK010000544">
    <property type="protein sequence ID" value="KAL3316402.1"/>
    <property type="molecule type" value="Genomic_DNA"/>
</dbReference>
<evidence type="ECO:0000313" key="2">
    <source>
        <dbReference type="EMBL" id="KAL3316402.1"/>
    </source>
</evidence>
<feature type="region of interest" description="Disordered" evidence="1">
    <location>
        <begin position="33"/>
        <end position="75"/>
    </location>
</feature>
<gene>
    <name evidence="2" type="ORF">Ciccas_004956</name>
</gene>
<keyword evidence="3" id="KW-1185">Reference proteome</keyword>
<feature type="region of interest" description="Disordered" evidence="1">
    <location>
        <begin position="1"/>
        <end position="21"/>
    </location>
</feature>
<evidence type="ECO:0000313" key="3">
    <source>
        <dbReference type="Proteomes" id="UP001626550"/>
    </source>
</evidence>
<feature type="compositionally biased region" description="Polar residues" evidence="1">
    <location>
        <begin position="57"/>
        <end position="66"/>
    </location>
</feature>